<dbReference type="Gene3D" id="3.30.465.10">
    <property type="match status" value="1"/>
</dbReference>
<dbReference type="GO" id="GO:0004458">
    <property type="term" value="F:D-lactate dehydrogenase (cytochrome) activity"/>
    <property type="evidence" value="ECO:0007669"/>
    <property type="project" value="TreeGrafter"/>
</dbReference>
<dbReference type="InterPro" id="IPR016166">
    <property type="entry name" value="FAD-bd_PCMH"/>
</dbReference>
<gene>
    <name evidence="3" type="ORF">MMF98_14100</name>
</gene>
<dbReference type="GO" id="GO:1903457">
    <property type="term" value="P:lactate catabolic process"/>
    <property type="evidence" value="ECO:0007669"/>
    <property type="project" value="TreeGrafter"/>
</dbReference>
<dbReference type="AlphaFoldDB" id="A0A9X2AP05"/>
<evidence type="ECO:0000313" key="4">
    <source>
        <dbReference type="Proteomes" id="UP001139447"/>
    </source>
</evidence>
<dbReference type="EMBL" id="JALGBI010000001">
    <property type="protein sequence ID" value="MCJ0764345.1"/>
    <property type="molecule type" value="Genomic_DNA"/>
</dbReference>
<name>A0A9X2AP05_9BURK</name>
<dbReference type="InterPro" id="IPR036318">
    <property type="entry name" value="FAD-bd_PCMH-like_sf"/>
</dbReference>
<dbReference type="PANTHER" id="PTHR11748:SF119">
    <property type="entry name" value="D-2-HYDROXYGLUTARATE DEHYDROGENASE"/>
    <property type="match status" value="1"/>
</dbReference>
<protein>
    <submittedName>
        <fullName evidence="3">FAD-binding oxidoreductase</fullName>
    </submittedName>
</protein>
<dbReference type="Proteomes" id="UP001139447">
    <property type="component" value="Unassembled WGS sequence"/>
</dbReference>
<dbReference type="GO" id="GO:0071949">
    <property type="term" value="F:FAD binding"/>
    <property type="evidence" value="ECO:0007669"/>
    <property type="project" value="InterPro"/>
</dbReference>
<dbReference type="InterPro" id="IPR006094">
    <property type="entry name" value="Oxid_FAD_bind_N"/>
</dbReference>
<evidence type="ECO:0000313" key="3">
    <source>
        <dbReference type="EMBL" id="MCJ0764345.1"/>
    </source>
</evidence>
<dbReference type="SUPFAM" id="SSF56176">
    <property type="entry name" value="FAD-binding/transporter-associated domain-like"/>
    <property type="match status" value="1"/>
</dbReference>
<dbReference type="RefSeq" id="WP_243306957.1">
    <property type="nucleotide sequence ID" value="NZ_JALGBI010000001.1"/>
</dbReference>
<dbReference type="GO" id="GO:0008720">
    <property type="term" value="F:D-lactate dehydrogenase (NAD+) activity"/>
    <property type="evidence" value="ECO:0007669"/>
    <property type="project" value="TreeGrafter"/>
</dbReference>
<keyword evidence="4" id="KW-1185">Reference proteome</keyword>
<dbReference type="PROSITE" id="PS51387">
    <property type="entry name" value="FAD_PCMH"/>
    <property type="match status" value="1"/>
</dbReference>
<organism evidence="3 4">
    <name type="scientific">Variovorax terrae</name>
    <dbReference type="NCBI Taxonomy" id="2923278"/>
    <lineage>
        <taxon>Bacteria</taxon>
        <taxon>Pseudomonadati</taxon>
        <taxon>Pseudomonadota</taxon>
        <taxon>Betaproteobacteria</taxon>
        <taxon>Burkholderiales</taxon>
        <taxon>Comamonadaceae</taxon>
        <taxon>Variovorax</taxon>
    </lineage>
</organism>
<dbReference type="InterPro" id="IPR016169">
    <property type="entry name" value="FAD-bd_PCMH_sub2"/>
</dbReference>
<evidence type="ECO:0000259" key="2">
    <source>
        <dbReference type="PROSITE" id="PS51387"/>
    </source>
</evidence>
<evidence type="ECO:0000256" key="1">
    <source>
        <dbReference type="ARBA" id="ARBA00022827"/>
    </source>
</evidence>
<dbReference type="Pfam" id="PF01565">
    <property type="entry name" value="FAD_binding_4"/>
    <property type="match status" value="1"/>
</dbReference>
<proteinExistence type="predicted"/>
<reference evidence="3" key="1">
    <citation type="submission" date="2022-03" db="EMBL/GenBank/DDBJ databases">
        <authorList>
            <person name="Woo C.Y."/>
        </authorList>
    </citation>
    <scope>NUCLEOTIDE SEQUENCE</scope>
    <source>
        <strain evidence="3">CYS-02</strain>
    </source>
</reference>
<comment type="caution">
    <text evidence="3">The sequence shown here is derived from an EMBL/GenBank/DDBJ whole genome shotgun (WGS) entry which is preliminary data.</text>
</comment>
<keyword evidence="1" id="KW-0285">Flavoprotein</keyword>
<keyword evidence="1" id="KW-0274">FAD</keyword>
<dbReference type="PANTHER" id="PTHR11748">
    <property type="entry name" value="D-LACTATE DEHYDROGENASE"/>
    <property type="match status" value="1"/>
</dbReference>
<feature type="domain" description="FAD-binding PCMH-type" evidence="2">
    <location>
        <begin position="55"/>
        <end position="228"/>
    </location>
</feature>
<sequence>MNTDDTQAAGTAVHPQALAAFQRDIEGIACLTDAKDLRLKARDFYWYSPVLDEQLKDCRAEIVVQPDSEAQVLRVAAAAARHRLPLTVRGGGTGNYGQAVPLQGGIVLDMTRMNRVLEVAPGQVRAQAGARVEAVLDAARETGQQLMIYPSTMRIATVGGFIAGGSAGIGSVRHGILKESGTIRSIRVATIEASPRMLTLSGADIEKVHHAWGTNGIITELELGLVPAEPWLHCIALFPRYGDVVRFGAAVLASEIDVFLLSGVDRRFAPYYSELSAHFDGSADAMFALVNPRDEQKFFELAASLGGRRGLCKTEAEMAAAGLPPVHECAYNHTTLQALKTDRGWTYLQMVVPAPFDAGLIEAQMERYGDEMLMHHEFSRFAGAPRLSGLPLVRYLDAERLDEIMGELERDGCTVMNPHVYILEKSGRKEMSADQVAFKRQVDPLGLMNPGKTLATV</sequence>
<accession>A0A9X2AP05</accession>